<reference evidence="2 3" key="1">
    <citation type="journal article" date="2014" name="Nat. Commun.">
        <title>Molecular traces of alternative social organization in a termite genome.</title>
        <authorList>
            <person name="Terrapon N."/>
            <person name="Li C."/>
            <person name="Robertson H.M."/>
            <person name="Ji L."/>
            <person name="Meng X."/>
            <person name="Booth W."/>
            <person name="Chen Z."/>
            <person name="Childers C.P."/>
            <person name="Glastad K.M."/>
            <person name="Gokhale K."/>
            <person name="Gowin J."/>
            <person name="Gronenberg W."/>
            <person name="Hermansen R.A."/>
            <person name="Hu H."/>
            <person name="Hunt B.G."/>
            <person name="Huylmans A.K."/>
            <person name="Khalil S.M."/>
            <person name="Mitchell R.D."/>
            <person name="Munoz-Torres M.C."/>
            <person name="Mustard J.A."/>
            <person name="Pan H."/>
            <person name="Reese J.T."/>
            <person name="Scharf M.E."/>
            <person name="Sun F."/>
            <person name="Vogel H."/>
            <person name="Xiao J."/>
            <person name="Yang W."/>
            <person name="Yang Z."/>
            <person name="Yang Z."/>
            <person name="Zhou J."/>
            <person name="Zhu J."/>
            <person name="Brent C.S."/>
            <person name="Elsik C.G."/>
            <person name="Goodisman M.A."/>
            <person name="Liberles D.A."/>
            <person name="Roe R.M."/>
            <person name="Vargo E.L."/>
            <person name="Vilcinskas A."/>
            <person name="Wang J."/>
            <person name="Bornberg-Bauer E."/>
            <person name="Korb J."/>
            <person name="Zhang G."/>
            <person name="Liebig J."/>
        </authorList>
    </citation>
    <scope>NUCLEOTIDE SEQUENCE [LARGE SCALE GENOMIC DNA]</scope>
    <source>
        <tissue evidence="2">Whole organism</tissue>
    </source>
</reference>
<proteinExistence type="predicted"/>
<protein>
    <submittedName>
        <fullName evidence="2">Uncharacterized protein</fullName>
    </submittedName>
</protein>
<keyword evidence="1" id="KW-0732">Signal</keyword>
<feature type="signal peptide" evidence="1">
    <location>
        <begin position="1"/>
        <end position="21"/>
    </location>
</feature>
<dbReference type="InParanoid" id="A0A067RUD5"/>
<sequence>MFANILSAICLTAVVLQHAVAKPAELLQQPYPEKYGGQSASENIRYDGQGHEIPKHYEPKYVGYNKSEYLGYDRAKYEGYDKSGHYEPQHAVHNTLGYRGYNKAGYEGYDRPVYYEPKYEAHNKSAYEDTKKYDKDIIYKGSSITKHEESKLY</sequence>
<feature type="chain" id="PRO_5001648693" evidence="1">
    <location>
        <begin position="22"/>
        <end position="153"/>
    </location>
</feature>
<accession>A0A067RUD5</accession>
<dbReference type="AlphaFoldDB" id="A0A067RUD5"/>
<evidence type="ECO:0000256" key="1">
    <source>
        <dbReference type="SAM" id="SignalP"/>
    </source>
</evidence>
<keyword evidence="3" id="KW-1185">Reference proteome</keyword>
<dbReference type="Proteomes" id="UP000027135">
    <property type="component" value="Unassembled WGS sequence"/>
</dbReference>
<dbReference type="EMBL" id="KK852460">
    <property type="protein sequence ID" value="KDR23454.1"/>
    <property type="molecule type" value="Genomic_DNA"/>
</dbReference>
<gene>
    <name evidence="2" type="ORF">L798_08656</name>
</gene>
<evidence type="ECO:0000313" key="3">
    <source>
        <dbReference type="Proteomes" id="UP000027135"/>
    </source>
</evidence>
<organism evidence="2 3">
    <name type="scientific">Zootermopsis nevadensis</name>
    <name type="common">Dampwood termite</name>
    <dbReference type="NCBI Taxonomy" id="136037"/>
    <lineage>
        <taxon>Eukaryota</taxon>
        <taxon>Metazoa</taxon>
        <taxon>Ecdysozoa</taxon>
        <taxon>Arthropoda</taxon>
        <taxon>Hexapoda</taxon>
        <taxon>Insecta</taxon>
        <taxon>Pterygota</taxon>
        <taxon>Neoptera</taxon>
        <taxon>Polyneoptera</taxon>
        <taxon>Dictyoptera</taxon>
        <taxon>Blattodea</taxon>
        <taxon>Blattoidea</taxon>
        <taxon>Termitoidae</taxon>
        <taxon>Termopsidae</taxon>
        <taxon>Zootermopsis</taxon>
    </lineage>
</organism>
<name>A0A067RUD5_ZOONE</name>
<evidence type="ECO:0000313" key="2">
    <source>
        <dbReference type="EMBL" id="KDR23454.1"/>
    </source>
</evidence>